<keyword evidence="3" id="KW-0862">Zinc</keyword>
<dbReference type="PIRSF" id="PIRSF004761">
    <property type="entry name" value="Hydrgn_mat_HypA"/>
    <property type="match status" value="1"/>
</dbReference>
<dbReference type="Gene3D" id="3.30.2320.80">
    <property type="match status" value="1"/>
</dbReference>
<dbReference type="HAMAP" id="MF_00213">
    <property type="entry name" value="HypA_HybF"/>
    <property type="match status" value="1"/>
</dbReference>
<accession>Q8GE54</accession>
<name>Q8GE54_HELMO</name>
<dbReference type="InterPro" id="IPR000688">
    <property type="entry name" value="HypA/HybF"/>
</dbReference>
<dbReference type="NCBIfam" id="TIGR00100">
    <property type="entry name" value="hypA"/>
    <property type="match status" value="1"/>
</dbReference>
<evidence type="ECO:0000313" key="4">
    <source>
        <dbReference type="EMBL" id="AAN87368.1"/>
    </source>
</evidence>
<protein>
    <recommendedName>
        <fullName evidence="5">Hydrogenase maturation factor HypA</fullName>
    </recommendedName>
</protein>
<proteinExistence type="inferred from homology"/>
<dbReference type="PANTHER" id="PTHR34535:SF3">
    <property type="entry name" value="HYDROGENASE MATURATION FACTOR HYPA"/>
    <property type="match status" value="1"/>
</dbReference>
<dbReference type="AlphaFoldDB" id="Q8GE54"/>
<evidence type="ECO:0000256" key="3">
    <source>
        <dbReference type="ARBA" id="ARBA00022833"/>
    </source>
</evidence>
<evidence type="ECO:0008006" key="5">
    <source>
        <dbReference type="Google" id="ProtNLM"/>
    </source>
</evidence>
<reference evidence="4" key="1">
    <citation type="journal article" date="2002" name="Science">
        <title>Whole-genome analysis of photosynthetic prokaryotes.</title>
        <authorList>
            <person name="Raymond J."/>
            <person name="Zhaxybayeva O."/>
            <person name="Gogarten J.P."/>
            <person name="Gerdes S.Y."/>
            <person name="Blankenship R.E."/>
        </authorList>
    </citation>
    <scope>NUCLEOTIDE SEQUENCE</scope>
</reference>
<organism evidence="4">
    <name type="scientific">Heliobacterium mobile</name>
    <name type="common">Heliobacillus mobilis</name>
    <dbReference type="NCBI Taxonomy" id="28064"/>
    <lineage>
        <taxon>Bacteria</taxon>
        <taxon>Bacillati</taxon>
        <taxon>Bacillota</taxon>
        <taxon>Clostridia</taxon>
        <taxon>Eubacteriales</taxon>
        <taxon>Heliobacteriaceae</taxon>
        <taxon>Heliobacterium</taxon>
    </lineage>
</organism>
<keyword evidence="1" id="KW-0533">Nickel</keyword>
<dbReference type="PANTHER" id="PTHR34535">
    <property type="entry name" value="HYDROGENASE MATURATION FACTOR HYPA"/>
    <property type="match status" value="1"/>
</dbReference>
<reference evidence="4" key="2">
    <citation type="submission" date="2002-08" db="EMBL/GenBank/DDBJ databases">
        <authorList>
            <person name="Liolios K.G."/>
            <person name="Chu L."/>
            <person name="Ostrovskaya O."/>
            <person name="Mendybaeva N."/>
            <person name="Koukharenko V."/>
            <person name="Gerdes S."/>
            <person name="Kyrpides N."/>
            <person name="Overbeek R."/>
        </authorList>
    </citation>
    <scope>NUCLEOTIDE SEQUENCE</scope>
</reference>
<dbReference type="EMBL" id="AY142764">
    <property type="protein sequence ID" value="AAN87368.1"/>
    <property type="molecule type" value="Genomic_DNA"/>
</dbReference>
<feature type="non-terminal residue" evidence="4">
    <location>
        <position position="125"/>
    </location>
</feature>
<evidence type="ECO:0000256" key="2">
    <source>
        <dbReference type="ARBA" id="ARBA00022723"/>
    </source>
</evidence>
<dbReference type="GO" id="GO:0016151">
    <property type="term" value="F:nickel cation binding"/>
    <property type="evidence" value="ECO:0007669"/>
    <property type="project" value="InterPro"/>
</dbReference>
<sequence>MVEDATGGKPMHEMALMESLVDVLAKEAKKHNIQQVKKVKLIVGQLSHALPDALQFAFSVLRQYPPFSSEAELEIEERETRGRCQSCSAEFAVEDNYLFICPQCGGLAVDIVQGRELQIDYFEGD</sequence>
<evidence type="ECO:0000256" key="1">
    <source>
        <dbReference type="ARBA" id="ARBA00022596"/>
    </source>
</evidence>
<keyword evidence="2" id="KW-0479">Metal-binding</keyword>
<dbReference type="Pfam" id="PF01155">
    <property type="entry name" value="HypA"/>
    <property type="match status" value="1"/>
</dbReference>
<dbReference type="GO" id="GO:0051604">
    <property type="term" value="P:protein maturation"/>
    <property type="evidence" value="ECO:0007669"/>
    <property type="project" value="InterPro"/>
</dbReference>
<dbReference type="GO" id="GO:0008270">
    <property type="term" value="F:zinc ion binding"/>
    <property type="evidence" value="ECO:0007669"/>
    <property type="project" value="TreeGrafter"/>
</dbReference>